<gene>
    <name evidence="1" type="ORF">HaLaN_26208</name>
</gene>
<organism evidence="1 2">
    <name type="scientific">Haematococcus lacustris</name>
    <name type="common">Green alga</name>
    <name type="synonym">Haematococcus pluvialis</name>
    <dbReference type="NCBI Taxonomy" id="44745"/>
    <lineage>
        <taxon>Eukaryota</taxon>
        <taxon>Viridiplantae</taxon>
        <taxon>Chlorophyta</taxon>
        <taxon>core chlorophytes</taxon>
        <taxon>Chlorophyceae</taxon>
        <taxon>CS clade</taxon>
        <taxon>Chlamydomonadales</taxon>
        <taxon>Haematococcaceae</taxon>
        <taxon>Haematococcus</taxon>
    </lineage>
</organism>
<name>A0A6A0A5N9_HAELA</name>
<comment type="caution">
    <text evidence="1">The sequence shown here is derived from an EMBL/GenBank/DDBJ whole genome shotgun (WGS) entry which is preliminary data.</text>
</comment>
<dbReference type="AlphaFoldDB" id="A0A6A0A5N9"/>
<evidence type="ECO:0000313" key="1">
    <source>
        <dbReference type="EMBL" id="GFH27826.1"/>
    </source>
</evidence>
<accession>A0A6A0A5N9</accession>
<keyword evidence="2" id="KW-1185">Reference proteome</keyword>
<dbReference type="Proteomes" id="UP000485058">
    <property type="component" value="Unassembled WGS sequence"/>
</dbReference>
<feature type="non-terminal residue" evidence="1">
    <location>
        <position position="41"/>
    </location>
</feature>
<evidence type="ECO:0000313" key="2">
    <source>
        <dbReference type="Proteomes" id="UP000485058"/>
    </source>
</evidence>
<proteinExistence type="predicted"/>
<sequence length="41" mass="4455">MLLPTADLAMSYWLRAGAAPELTEKMVAVHDATDPPRASAW</sequence>
<protein>
    <submittedName>
        <fullName evidence="1">Uncharacterized protein</fullName>
    </submittedName>
</protein>
<reference evidence="1 2" key="1">
    <citation type="submission" date="2020-02" db="EMBL/GenBank/DDBJ databases">
        <title>Draft genome sequence of Haematococcus lacustris strain NIES-144.</title>
        <authorList>
            <person name="Morimoto D."/>
            <person name="Nakagawa S."/>
            <person name="Yoshida T."/>
            <person name="Sawayama S."/>
        </authorList>
    </citation>
    <scope>NUCLEOTIDE SEQUENCE [LARGE SCALE GENOMIC DNA]</scope>
    <source>
        <strain evidence="1 2">NIES-144</strain>
    </source>
</reference>
<feature type="non-terminal residue" evidence="1">
    <location>
        <position position="1"/>
    </location>
</feature>
<dbReference type="EMBL" id="BLLF01003637">
    <property type="protein sequence ID" value="GFH27826.1"/>
    <property type="molecule type" value="Genomic_DNA"/>
</dbReference>